<reference evidence="1" key="1">
    <citation type="submission" date="2023-04" db="EMBL/GenBank/DDBJ databases">
        <authorList>
            <consortium name="ELIXIR-Norway"/>
        </authorList>
    </citation>
    <scope>NUCLEOTIDE SEQUENCE [LARGE SCALE GENOMIC DNA]</scope>
</reference>
<evidence type="ECO:0000313" key="1">
    <source>
        <dbReference type="EMBL" id="CAI9170625.1"/>
    </source>
</evidence>
<name>A0ABN8Z9P3_RANTA</name>
<keyword evidence="2" id="KW-1185">Reference proteome</keyword>
<organism evidence="1 2">
    <name type="scientific">Rangifer tarandus platyrhynchus</name>
    <name type="common">Svalbard reindeer</name>
    <dbReference type="NCBI Taxonomy" id="3082113"/>
    <lineage>
        <taxon>Eukaryota</taxon>
        <taxon>Metazoa</taxon>
        <taxon>Chordata</taxon>
        <taxon>Craniata</taxon>
        <taxon>Vertebrata</taxon>
        <taxon>Euteleostomi</taxon>
        <taxon>Mammalia</taxon>
        <taxon>Eutheria</taxon>
        <taxon>Laurasiatheria</taxon>
        <taxon>Artiodactyla</taxon>
        <taxon>Ruminantia</taxon>
        <taxon>Pecora</taxon>
        <taxon>Cervidae</taxon>
        <taxon>Odocoileinae</taxon>
        <taxon>Rangifer</taxon>
    </lineage>
</organism>
<accession>A0ABN8Z9P3</accession>
<protein>
    <submittedName>
        <fullName evidence="1">Uncharacterized protein</fullName>
    </submittedName>
</protein>
<dbReference type="EMBL" id="OX459939">
    <property type="protein sequence ID" value="CAI9170625.1"/>
    <property type="molecule type" value="Genomic_DNA"/>
</dbReference>
<dbReference type="Proteomes" id="UP001176941">
    <property type="component" value="Chromosome 3"/>
</dbReference>
<evidence type="ECO:0000313" key="2">
    <source>
        <dbReference type="Proteomes" id="UP001176941"/>
    </source>
</evidence>
<sequence length="176" mass="19099">MFPARWERAAAAAQRYRRGAQARASPAEELGGSTVPSAVRMLLFQQCRQETIQGNDYYIILKEYGLERAEAAPSHVRLGDRSPGLHGDAALRPCARESPGRCGLGAGTQRGAAASLPVLSGSLEFPRAFALPFRAVSRPPQPPPCPRNDPSTQMNRAVFHFKKSTNNSFACALNFC</sequence>
<proteinExistence type="predicted"/>
<gene>
    <name evidence="1" type="ORF">MRATA1EN1_LOCUS19587</name>
</gene>